<dbReference type="AlphaFoldDB" id="A0A0L8FI84"/>
<evidence type="ECO:0008006" key="2">
    <source>
        <dbReference type="Google" id="ProtNLM"/>
    </source>
</evidence>
<protein>
    <recommendedName>
        <fullName evidence="2">Retrotransposon gag domain-containing protein</fullName>
    </recommendedName>
</protein>
<dbReference type="EMBL" id="KQ431010">
    <property type="protein sequence ID" value="KOF63398.1"/>
    <property type="molecule type" value="Genomic_DNA"/>
</dbReference>
<dbReference type="STRING" id="37653.A0A0L8FI84"/>
<proteinExistence type="predicted"/>
<dbReference type="PANTHER" id="PTHR45823">
    <property type="entry name" value="T-SNARE COILED-COIL HOMOLOGY DOMAIN-CONTAINING PROTEIN"/>
    <property type="match status" value="1"/>
</dbReference>
<sequence>MFNSIIYLKRRGSGIVRAKRLEVFRPSLSSEFNFHFTFHPFGVVKVELLDVSGNVVWYKQQIDRFYKRLESVERLCATESQAAEQQVVVTESHHDALIFRPGSHEDHSDCGVPIGKFDGKVSWEAYRIQFEMLPDQNEWDERQRAVQLATSLKGPAVEVLSQFSVENRSRYSALVEVLLRKYGTMYEKEMYRARFRTRVRGRGETLHQFAQDLQSTVLKAYFTATPDLLALLKGQFIDPLASANLKMEVKQIQPSTMREALARALEFESYVRYSTRNIRVGWIPSKERENL</sequence>
<accession>A0A0L8FI84</accession>
<dbReference type="PANTHER" id="PTHR45823:SF1">
    <property type="entry name" value="T-SNARE COILED-COIL HOMOLOGY DOMAIN-CONTAINING PROTEIN"/>
    <property type="match status" value="1"/>
</dbReference>
<evidence type="ECO:0000313" key="1">
    <source>
        <dbReference type="EMBL" id="KOF63398.1"/>
    </source>
</evidence>
<dbReference type="OrthoDB" id="551053at2759"/>
<name>A0A0L8FI84_OCTBM</name>
<reference evidence="1" key="1">
    <citation type="submission" date="2015-07" db="EMBL/GenBank/DDBJ databases">
        <title>MeaNS - Measles Nucleotide Surveillance Program.</title>
        <authorList>
            <person name="Tran T."/>
            <person name="Druce J."/>
        </authorList>
    </citation>
    <scope>NUCLEOTIDE SEQUENCE</scope>
    <source>
        <strain evidence="1">UCB-OBI-ISO-001</strain>
        <tissue evidence="1">Gonad</tissue>
    </source>
</reference>
<gene>
    <name evidence="1" type="ORF">OCBIM_22019145mg</name>
</gene>
<organism evidence="1">
    <name type="scientific">Octopus bimaculoides</name>
    <name type="common">California two-spotted octopus</name>
    <dbReference type="NCBI Taxonomy" id="37653"/>
    <lineage>
        <taxon>Eukaryota</taxon>
        <taxon>Metazoa</taxon>
        <taxon>Spiralia</taxon>
        <taxon>Lophotrochozoa</taxon>
        <taxon>Mollusca</taxon>
        <taxon>Cephalopoda</taxon>
        <taxon>Coleoidea</taxon>
        <taxon>Octopodiformes</taxon>
        <taxon>Octopoda</taxon>
        <taxon>Incirrata</taxon>
        <taxon>Octopodidae</taxon>
        <taxon>Octopus</taxon>
    </lineage>
</organism>